<comment type="caution">
    <text evidence="2">The sequence shown here is derived from an EMBL/GenBank/DDBJ whole genome shotgun (WGS) entry which is preliminary data.</text>
</comment>
<sequence>MDSRYHFPGTMSNRYEQLSPNTNPRHANNPNRSTSTSTRYLHRAPPVFPQHHQHRIRTPPPLLSSSYLGPLQQHRPRFLSAWDLTPAPNIYLSSRNIATGTPTPTSRPQQYEEGACIMNSCVFDFSC</sequence>
<feature type="compositionally biased region" description="Polar residues" evidence="1">
    <location>
        <begin position="10"/>
        <end position="39"/>
    </location>
</feature>
<dbReference type="AlphaFoldDB" id="A0A816ESA6"/>
<gene>
    <name evidence="2" type="ORF">XAT740_LOCUS55405</name>
</gene>
<protein>
    <submittedName>
        <fullName evidence="2">Uncharacterized protein</fullName>
    </submittedName>
</protein>
<name>A0A816ESA6_ADIRI</name>
<proteinExistence type="predicted"/>
<dbReference type="EMBL" id="CAJNOR010010359">
    <property type="protein sequence ID" value="CAF1653208.1"/>
    <property type="molecule type" value="Genomic_DNA"/>
</dbReference>
<evidence type="ECO:0000256" key="1">
    <source>
        <dbReference type="SAM" id="MobiDB-lite"/>
    </source>
</evidence>
<keyword evidence="3" id="KW-1185">Reference proteome</keyword>
<evidence type="ECO:0000313" key="3">
    <source>
        <dbReference type="Proteomes" id="UP000663828"/>
    </source>
</evidence>
<feature type="region of interest" description="Disordered" evidence="1">
    <location>
        <begin position="1"/>
        <end position="69"/>
    </location>
</feature>
<reference evidence="2" key="1">
    <citation type="submission" date="2021-02" db="EMBL/GenBank/DDBJ databases">
        <authorList>
            <person name="Nowell W R."/>
        </authorList>
    </citation>
    <scope>NUCLEOTIDE SEQUENCE</scope>
</reference>
<evidence type="ECO:0000313" key="2">
    <source>
        <dbReference type="EMBL" id="CAF1653208.1"/>
    </source>
</evidence>
<dbReference type="Proteomes" id="UP000663828">
    <property type="component" value="Unassembled WGS sequence"/>
</dbReference>
<organism evidence="2 3">
    <name type="scientific">Adineta ricciae</name>
    <name type="common">Rotifer</name>
    <dbReference type="NCBI Taxonomy" id="249248"/>
    <lineage>
        <taxon>Eukaryota</taxon>
        <taxon>Metazoa</taxon>
        <taxon>Spiralia</taxon>
        <taxon>Gnathifera</taxon>
        <taxon>Rotifera</taxon>
        <taxon>Eurotatoria</taxon>
        <taxon>Bdelloidea</taxon>
        <taxon>Adinetida</taxon>
        <taxon>Adinetidae</taxon>
        <taxon>Adineta</taxon>
    </lineage>
</organism>
<accession>A0A816ESA6</accession>